<dbReference type="GO" id="GO:0070782">
    <property type="term" value="P:phosphatidylserine exposure on apoptotic cell surface"/>
    <property type="evidence" value="ECO:0007669"/>
    <property type="project" value="TreeGrafter"/>
</dbReference>
<keyword evidence="3" id="KW-1003">Cell membrane</keyword>
<dbReference type="Proteomes" id="UP001497472">
    <property type="component" value="Unassembled WGS sequence"/>
</dbReference>
<name>A0AAV1JK23_9NEOP</name>
<keyword evidence="4 7" id="KW-0812">Transmembrane</keyword>
<evidence type="ECO:0000256" key="8">
    <source>
        <dbReference type="SAM" id="MobiDB-lite"/>
    </source>
</evidence>
<feature type="transmembrane region" description="Helical" evidence="7">
    <location>
        <begin position="62"/>
        <end position="83"/>
    </location>
</feature>
<evidence type="ECO:0000313" key="10">
    <source>
        <dbReference type="Proteomes" id="UP001497472"/>
    </source>
</evidence>
<dbReference type="GO" id="GO:0043652">
    <property type="term" value="P:engulfment of apoptotic cell"/>
    <property type="evidence" value="ECO:0007669"/>
    <property type="project" value="TreeGrafter"/>
</dbReference>
<feature type="transmembrane region" description="Helical" evidence="7">
    <location>
        <begin position="516"/>
        <end position="536"/>
    </location>
</feature>
<protein>
    <recommendedName>
        <fullName evidence="7">XK-related protein</fullName>
    </recommendedName>
</protein>
<dbReference type="PANTHER" id="PTHR16024:SF27">
    <property type="entry name" value="XK-RELATED PROTEIN"/>
    <property type="match status" value="1"/>
</dbReference>
<reference evidence="9 10" key="1">
    <citation type="submission" date="2023-11" db="EMBL/GenBank/DDBJ databases">
        <authorList>
            <person name="Okamura Y."/>
        </authorList>
    </citation>
    <scope>NUCLEOTIDE SEQUENCE [LARGE SCALE GENOMIC DNA]</scope>
</reference>
<dbReference type="AlphaFoldDB" id="A0AAV1JK23"/>
<dbReference type="Pfam" id="PF09815">
    <property type="entry name" value="XK-related"/>
    <property type="match status" value="2"/>
</dbReference>
<comment type="caution">
    <text evidence="9">The sequence shown here is derived from an EMBL/GenBank/DDBJ whole genome shotgun (WGS) entry which is preliminary data.</text>
</comment>
<gene>
    <name evidence="9" type="ORF">LNINA_LOCUS9018</name>
</gene>
<feature type="transmembrane region" description="Helical" evidence="7">
    <location>
        <begin position="161"/>
        <end position="182"/>
    </location>
</feature>
<evidence type="ECO:0000256" key="1">
    <source>
        <dbReference type="ARBA" id="ARBA00004651"/>
    </source>
</evidence>
<evidence type="ECO:0000256" key="6">
    <source>
        <dbReference type="ARBA" id="ARBA00023136"/>
    </source>
</evidence>
<sequence length="589" mass="68086">MVVCELDKEVSGEILGWKLSAWQALLFHRVLPSCGGLVLYLVIICFDLALVSQHLQNGNKVLAGFCMTLIYLPAIISLVFTLASPPPSLQPEGNSFGVTIQKSDLRWIFIQLASGIFFPIAAIGRYSYLIFWWVECVYAARSQNDKRTRDALMRARTPSSVELYLFLQAFIHSAPHAVINMLNMMASFANPVYDIMQLQAVTLVASSLRMASTATLYRRFEREKVCGRRYPWSIHLNDLNDTNADNTIVKNNDSKKEEEPIYESILRKQYVPFLRHSEEATQRDVIVSDMIQFSPRQSERTTIYEEDEDYDESDTSSQYMTPTVNRYDNVDSDEEYVRPVSIIDRVAPRRHDTYRVQNVNIAPPPSTPAPRPGSIAVWAEKMVENAESIPTWLSAPPRRRHIDIIQEDSDLPLPRRVPGSQIRGLEPPDATAAFFHFLGWYGFFIARLLSIAAFINFSSYFSIIVFFIHYQIMLLFLIVPQAPTVRRAFYVFLAFIYLFCLMEFKIRFRHVRVWHLFWFLVCTAETVIFIALWATIDNPLHSWWKNYVVLVTMGSMILSYMLFLIYFLVLQPRETVIHVKNPNNSSERR</sequence>
<feature type="transmembrane region" description="Helical" evidence="7">
    <location>
        <begin position="488"/>
        <end position="504"/>
    </location>
</feature>
<keyword evidence="10" id="KW-1185">Reference proteome</keyword>
<dbReference type="InterPro" id="IPR018629">
    <property type="entry name" value="XK-rel"/>
</dbReference>
<organism evidence="9 10">
    <name type="scientific">Leptosia nina</name>
    <dbReference type="NCBI Taxonomy" id="320188"/>
    <lineage>
        <taxon>Eukaryota</taxon>
        <taxon>Metazoa</taxon>
        <taxon>Ecdysozoa</taxon>
        <taxon>Arthropoda</taxon>
        <taxon>Hexapoda</taxon>
        <taxon>Insecta</taxon>
        <taxon>Pterygota</taxon>
        <taxon>Neoptera</taxon>
        <taxon>Endopterygota</taxon>
        <taxon>Lepidoptera</taxon>
        <taxon>Glossata</taxon>
        <taxon>Ditrysia</taxon>
        <taxon>Papilionoidea</taxon>
        <taxon>Pieridae</taxon>
        <taxon>Pierinae</taxon>
        <taxon>Leptosia</taxon>
    </lineage>
</organism>
<evidence type="ECO:0000256" key="7">
    <source>
        <dbReference type="RuleBase" id="RU910716"/>
    </source>
</evidence>
<comment type="subcellular location">
    <subcellularLocation>
        <location evidence="1">Cell membrane</location>
        <topology evidence="1">Multi-pass membrane protein</topology>
    </subcellularLocation>
    <subcellularLocation>
        <location evidence="7">Membrane</location>
        <topology evidence="7">Multi-pass membrane protein</topology>
    </subcellularLocation>
</comment>
<feature type="transmembrane region" description="Helical" evidence="7">
    <location>
        <begin position="433"/>
        <end position="455"/>
    </location>
</feature>
<proteinExistence type="inferred from homology"/>
<evidence type="ECO:0000256" key="5">
    <source>
        <dbReference type="ARBA" id="ARBA00022989"/>
    </source>
</evidence>
<evidence type="ECO:0000256" key="2">
    <source>
        <dbReference type="ARBA" id="ARBA00008789"/>
    </source>
</evidence>
<dbReference type="EMBL" id="CAVLEF010000040">
    <property type="protein sequence ID" value="CAK1549743.1"/>
    <property type="molecule type" value="Genomic_DNA"/>
</dbReference>
<evidence type="ECO:0000256" key="4">
    <source>
        <dbReference type="ARBA" id="ARBA00022692"/>
    </source>
</evidence>
<feature type="transmembrane region" description="Helical" evidence="7">
    <location>
        <begin position="30"/>
        <end position="50"/>
    </location>
</feature>
<feature type="transmembrane region" description="Helical" evidence="7">
    <location>
        <begin position="116"/>
        <end position="140"/>
    </location>
</feature>
<feature type="compositionally biased region" description="Acidic residues" evidence="8">
    <location>
        <begin position="304"/>
        <end position="314"/>
    </location>
</feature>
<dbReference type="InterPro" id="IPR023298">
    <property type="entry name" value="ATPase_P-typ_TM_dom_sf"/>
</dbReference>
<evidence type="ECO:0000313" key="9">
    <source>
        <dbReference type="EMBL" id="CAK1549743.1"/>
    </source>
</evidence>
<feature type="region of interest" description="Disordered" evidence="8">
    <location>
        <begin position="297"/>
        <end position="325"/>
    </location>
</feature>
<feature type="transmembrane region" description="Helical" evidence="7">
    <location>
        <begin position="548"/>
        <end position="570"/>
    </location>
</feature>
<dbReference type="InterPro" id="IPR050895">
    <property type="entry name" value="XK-related_scramblase"/>
</dbReference>
<evidence type="ECO:0000256" key="3">
    <source>
        <dbReference type="ARBA" id="ARBA00022475"/>
    </source>
</evidence>
<dbReference type="GO" id="GO:0005886">
    <property type="term" value="C:plasma membrane"/>
    <property type="evidence" value="ECO:0007669"/>
    <property type="project" value="UniProtKB-SubCell"/>
</dbReference>
<keyword evidence="6 7" id="KW-0472">Membrane</keyword>
<feature type="transmembrane region" description="Helical" evidence="7">
    <location>
        <begin position="460"/>
        <end position="482"/>
    </location>
</feature>
<comment type="similarity">
    <text evidence="2 7">Belongs to the XK family.</text>
</comment>
<keyword evidence="5 7" id="KW-1133">Transmembrane helix</keyword>
<dbReference type="GO" id="GO:1902742">
    <property type="term" value="P:apoptotic process involved in development"/>
    <property type="evidence" value="ECO:0007669"/>
    <property type="project" value="TreeGrafter"/>
</dbReference>
<dbReference type="SUPFAM" id="SSF81665">
    <property type="entry name" value="Calcium ATPase, transmembrane domain M"/>
    <property type="match status" value="1"/>
</dbReference>
<accession>A0AAV1JK23</accession>
<dbReference type="PANTHER" id="PTHR16024">
    <property type="entry name" value="XK-RELATED PROTEIN"/>
    <property type="match status" value="1"/>
</dbReference>